<reference evidence="2 3" key="1">
    <citation type="journal article" date="2021" name="BMC Biol.">
        <title>Horizontally acquired antibacterial genes associated with adaptive radiation of ladybird beetles.</title>
        <authorList>
            <person name="Li H.S."/>
            <person name="Tang X.F."/>
            <person name="Huang Y.H."/>
            <person name="Xu Z.Y."/>
            <person name="Chen M.L."/>
            <person name="Du X.Y."/>
            <person name="Qiu B.Y."/>
            <person name="Chen P.T."/>
            <person name="Zhang W."/>
            <person name="Slipinski A."/>
            <person name="Escalona H.E."/>
            <person name="Waterhouse R.M."/>
            <person name="Zwick A."/>
            <person name="Pang H."/>
        </authorList>
    </citation>
    <scope>NUCLEOTIDE SEQUENCE [LARGE SCALE GENOMIC DNA]</scope>
    <source>
        <strain evidence="2">SYSU2018</strain>
    </source>
</reference>
<dbReference type="Gene3D" id="2.60.120.10">
    <property type="entry name" value="Jelly Rolls"/>
    <property type="match status" value="1"/>
</dbReference>
<sequence length="111" mass="12363">MSYCKRQYIVLMNSLARLGVCDISYVPNEEKINRLQQFGELPIVDNLSFPDFETIMTDNYVVSGMTLGELGFLTGRPYASSIITDSPCKAYFLASAVLNEAMEMDSDPDDG</sequence>
<dbReference type="AlphaFoldDB" id="A0ABD2N699"/>
<dbReference type="InterPro" id="IPR000595">
    <property type="entry name" value="cNMP-bd_dom"/>
</dbReference>
<gene>
    <name evidence="2" type="ORF">HHI36_015257</name>
</gene>
<keyword evidence="3" id="KW-1185">Reference proteome</keyword>
<protein>
    <recommendedName>
        <fullName evidence="1">Cyclic nucleotide-binding domain-containing protein</fullName>
    </recommendedName>
</protein>
<evidence type="ECO:0000259" key="1">
    <source>
        <dbReference type="PROSITE" id="PS50042"/>
    </source>
</evidence>
<comment type="caution">
    <text evidence="2">The sequence shown here is derived from an EMBL/GenBank/DDBJ whole genome shotgun (WGS) entry which is preliminary data.</text>
</comment>
<dbReference type="PROSITE" id="PS50042">
    <property type="entry name" value="CNMP_BINDING_3"/>
    <property type="match status" value="1"/>
</dbReference>
<accession>A0ABD2N699</accession>
<organism evidence="2 3">
    <name type="scientific">Cryptolaemus montrouzieri</name>
    <dbReference type="NCBI Taxonomy" id="559131"/>
    <lineage>
        <taxon>Eukaryota</taxon>
        <taxon>Metazoa</taxon>
        <taxon>Ecdysozoa</taxon>
        <taxon>Arthropoda</taxon>
        <taxon>Hexapoda</taxon>
        <taxon>Insecta</taxon>
        <taxon>Pterygota</taxon>
        <taxon>Neoptera</taxon>
        <taxon>Endopterygota</taxon>
        <taxon>Coleoptera</taxon>
        <taxon>Polyphaga</taxon>
        <taxon>Cucujiformia</taxon>
        <taxon>Coccinelloidea</taxon>
        <taxon>Coccinellidae</taxon>
        <taxon>Scymninae</taxon>
        <taxon>Scymnini</taxon>
        <taxon>Cryptolaemus</taxon>
    </lineage>
</organism>
<proteinExistence type="predicted"/>
<dbReference type="SUPFAM" id="SSF51206">
    <property type="entry name" value="cAMP-binding domain-like"/>
    <property type="match status" value="1"/>
</dbReference>
<evidence type="ECO:0000313" key="2">
    <source>
        <dbReference type="EMBL" id="KAL3273830.1"/>
    </source>
</evidence>
<evidence type="ECO:0000313" key="3">
    <source>
        <dbReference type="Proteomes" id="UP001516400"/>
    </source>
</evidence>
<dbReference type="InterPro" id="IPR014710">
    <property type="entry name" value="RmlC-like_jellyroll"/>
</dbReference>
<name>A0ABD2N699_9CUCU</name>
<dbReference type="InterPro" id="IPR018490">
    <property type="entry name" value="cNMP-bd_dom_sf"/>
</dbReference>
<feature type="domain" description="Cyclic nucleotide-binding" evidence="1">
    <location>
        <begin position="64"/>
        <end position="102"/>
    </location>
</feature>
<dbReference type="EMBL" id="JABFTP020000062">
    <property type="protein sequence ID" value="KAL3273830.1"/>
    <property type="molecule type" value="Genomic_DNA"/>
</dbReference>
<dbReference type="Proteomes" id="UP001516400">
    <property type="component" value="Unassembled WGS sequence"/>
</dbReference>